<evidence type="ECO:0000313" key="3">
    <source>
        <dbReference type="EMBL" id="KAJ7747857.1"/>
    </source>
</evidence>
<sequence length="345" mass="38961">MSSEIAGPPISNVPTELLCNIFTLTLRHARTTDPIPVVGPHRWGQPWVFDCPWNLTQVCSYWRTLAISMPQLWTYIIASTNIAWAELSLLNIQLARTQNAPLDVIVRFASGQYSLHRDGPFVTFWRTLLSHSARWRTLHFQFDTTWGPHGSFWSLKSRSLSSLEELDEDNFLAKLPLLCHDSPGKPEASPIRGLSLPWAQLKRYTATYHSPNIHYTNLAAMPNLVECEINFAVKPNQDMPRHSILTLPRLRRLALSHPLFLARLAAPILQTLHIQGSAEEVLPFLLRSGFGSPITLTELRLLQCASPAPDVIEILRHTPRWGSEACPQSSWRHSLSPPPISSVRS</sequence>
<feature type="compositionally biased region" description="Pro residues" evidence="1">
    <location>
        <begin position="336"/>
        <end position="345"/>
    </location>
</feature>
<evidence type="ECO:0000313" key="2">
    <source>
        <dbReference type="EMBL" id="KAJ7722379.1"/>
    </source>
</evidence>
<comment type="caution">
    <text evidence="2">The sequence shown here is derived from an EMBL/GenBank/DDBJ whole genome shotgun (WGS) entry which is preliminary data.</text>
</comment>
<reference evidence="2" key="1">
    <citation type="submission" date="2023-03" db="EMBL/GenBank/DDBJ databases">
        <title>Massive genome expansion in bonnet fungi (Mycena s.s.) driven by repeated elements and novel gene families across ecological guilds.</title>
        <authorList>
            <consortium name="Lawrence Berkeley National Laboratory"/>
            <person name="Harder C.B."/>
            <person name="Miyauchi S."/>
            <person name="Viragh M."/>
            <person name="Kuo A."/>
            <person name="Thoen E."/>
            <person name="Andreopoulos B."/>
            <person name="Lu D."/>
            <person name="Skrede I."/>
            <person name="Drula E."/>
            <person name="Henrissat B."/>
            <person name="Morin E."/>
            <person name="Kohler A."/>
            <person name="Barry K."/>
            <person name="LaButti K."/>
            <person name="Morin E."/>
            <person name="Salamov A."/>
            <person name="Lipzen A."/>
            <person name="Mereny Z."/>
            <person name="Hegedus B."/>
            <person name="Baldrian P."/>
            <person name="Stursova M."/>
            <person name="Weitz H."/>
            <person name="Taylor A."/>
            <person name="Grigoriev I.V."/>
            <person name="Nagy L.G."/>
            <person name="Martin F."/>
            <person name="Kauserud H."/>
        </authorList>
    </citation>
    <scope>NUCLEOTIDE SEQUENCE</scope>
    <source>
        <strain evidence="2">CBHHK182m</strain>
    </source>
</reference>
<evidence type="ECO:0000256" key="1">
    <source>
        <dbReference type="SAM" id="MobiDB-lite"/>
    </source>
</evidence>
<proteinExistence type="predicted"/>
<feature type="region of interest" description="Disordered" evidence="1">
    <location>
        <begin position="324"/>
        <end position="345"/>
    </location>
</feature>
<accession>A0AAD7HJV7</accession>
<dbReference type="EMBL" id="JARKIB010000220">
    <property type="protein sequence ID" value="KAJ7722379.1"/>
    <property type="molecule type" value="Genomic_DNA"/>
</dbReference>
<protein>
    <recommendedName>
        <fullName evidence="5">F-box domain-containing protein</fullName>
    </recommendedName>
</protein>
<dbReference type="Proteomes" id="UP001215598">
    <property type="component" value="Unassembled WGS sequence"/>
</dbReference>
<gene>
    <name evidence="3" type="ORF">B0H16DRAFT_1554858</name>
    <name evidence="2" type="ORF">B0H16DRAFT_1600512</name>
</gene>
<dbReference type="EMBL" id="JARKIB010000075">
    <property type="protein sequence ID" value="KAJ7747857.1"/>
    <property type="molecule type" value="Genomic_DNA"/>
</dbReference>
<dbReference type="Gene3D" id="1.20.1280.50">
    <property type="match status" value="1"/>
</dbReference>
<evidence type="ECO:0008006" key="5">
    <source>
        <dbReference type="Google" id="ProtNLM"/>
    </source>
</evidence>
<keyword evidence="4" id="KW-1185">Reference proteome</keyword>
<evidence type="ECO:0000313" key="4">
    <source>
        <dbReference type="Proteomes" id="UP001215598"/>
    </source>
</evidence>
<name>A0AAD7HJV7_9AGAR</name>
<organism evidence="2 4">
    <name type="scientific">Mycena metata</name>
    <dbReference type="NCBI Taxonomy" id="1033252"/>
    <lineage>
        <taxon>Eukaryota</taxon>
        <taxon>Fungi</taxon>
        <taxon>Dikarya</taxon>
        <taxon>Basidiomycota</taxon>
        <taxon>Agaricomycotina</taxon>
        <taxon>Agaricomycetes</taxon>
        <taxon>Agaricomycetidae</taxon>
        <taxon>Agaricales</taxon>
        <taxon>Marasmiineae</taxon>
        <taxon>Mycenaceae</taxon>
        <taxon>Mycena</taxon>
    </lineage>
</organism>
<dbReference type="AlphaFoldDB" id="A0AAD7HJV7"/>